<protein>
    <submittedName>
        <fullName evidence="4">Acyl-CoA thioesterase</fullName>
        <ecNumber evidence="4">3.1.2.20</ecNumber>
    </submittedName>
</protein>
<dbReference type="InterPro" id="IPR006683">
    <property type="entry name" value="Thioestr_dom"/>
</dbReference>
<evidence type="ECO:0000259" key="3">
    <source>
        <dbReference type="PROSITE" id="PS51770"/>
    </source>
</evidence>
<dbReference type="PANTHER" id="PTHR11049:SF24">
    <property type="entry name" value="CYTOSOLIC ACYL COENZYME A THIOESTER HYDROLASE"/>
    <property type="match status" value="1"/>
</dbReference>
<dbReference type="InterPro" id="IPR040170">
    <property type="entry name" value="Cytosol_ACT"/>
</dbReference>
<proteinExistence type="predicted"/>
<dbReference type="EC" id="3.1.2.20" evidence="4"/>
<dbReference type="PROSITE" id="PS51770">
    <property type="entry name" value="HOTDOG_ACOT"/>
    <property type="match status" value="1"/>
</dbReference>
<dbReference type="SUPFAM" id="SSF54637">
    <property type="entry name" value="Thioesterase/thiol ester dehydrase-isomerase"/>
    <property type="match status" value="1"/>
</dbReference>
<dbReference type="Gene3D" id="3.10.129.10">
    <property type="entry name" value="Hotdog Thioesterase"/>
    <property type="match status" value="1"/>
</dbReference>
<dbReference type="GO" id="GO:0047617">
    <property type="term" value="F:fatty acyl-CoA hydrolase activity"/>
    <property type="evidence" value="ECO:0007669"/>
    <property type="project" value="UniProtKB-EC"/>
</dbReference>
<dbReference type="InterPro" id="IPR029069">
    <property type="entry name" value="HotDog_dom_sf"/>
</dbReference>
<dbReference type="EMBL" id="JBHUDJ010000014">
    <property type="protein sequence ID" value="MFD1588607.1"/>
    <property type="molecule type" value="Genomic_DNA"/>
</dbReference>
<dbReference type="CDD" id="cd03442">
    <property type="entry name" value="BFIT_BACH"/>
    <property type="match status" value="1"/>
</dbReference>
<evidence type="ECO:0000256" key="2">
    <source>
        <dbReference type="SAM" id="MobiDB-lite"/>
    </source>
</evidence>
<dbReference type="Pfam" id="PF03061">
    <property type="entry name" value="4HBT"/>
    <property type="match status" value="1"/>
</dbReference>
<sequence>MPDLMDTYIENREMVQPNHANNLETTHGGNVLKWMDEVGAMSAIRFAGKDCVTARMEQVNFRRPIPVGDNALLKSYVYDTGETSVRVRVRAFRENPRTAEAELTTDSHLVFVAIDDEMDPVSVPELSVSSERGEELQDAALASSKRDA</sequence>
<dbReference type="InterPro" id="IPR033120">
    <property type="entry name" value="HOTDOG_ACOT"/>
</dbReference>
<comment type="caution">
    <text evidence="4">The sequence shown here is derived from an EMBL/GenBank/DDBJ whole genome shotgun (WGS) entry which is preliminary data.</text>
</comment>
<gene>
    <name evidence="4" type="ORF">ACFR9U_16635</name>
</gene>
<keyword evidence="5" id="KW-1185">Reference proteome</keyword>
<dbReference type="AlphaFoldDB" id="A0ABD6CF84"/>
<reference evidence="4 5" key="1">
    <citation type="journal article" date="2019" name="Int. J. Syst. Evol. Microbiol.">
        <title>The Global Catalogue of Microorganisms (GCM) 10K type strain sequencing project: providing services to taxonomists for standard genome sequencing and annotation.</title>
        <authorList>
            <consortium name="The Broad Institute Genomics Platform"/>
            <consortium name="The Broad Institute Genome Sequencing Center for Infectious Disease"/>
            <person name="Wu L."/>
            <person name="Ma J."/>
        </authorList>
    </citation>
    <scope>NUCLEOTIDE SEQUENCE [LARGE SCALE GENOMIC DNA]</scope>
    <source>
        <strain evidence="4 5">CGMCC 1.12125</strain>
    </source>
</reference>
<feature type="region of interest" description="Disordered" evidence="2">
    <location>
        <begin position="124"/>
        <end position="148"/>
    </location>
</feature>
<feature type="domain" description="HotDog ACOT-type" evidence="3">
    <location>
        <begin position="5"/>
        <end position="117"/>
    </location>
</feature>
<name>A0ABD6CF84_9EURY</name>
<keyword evidence="1 4" id="KW-0378">Hydrolase</keyword>
<dbReference type="RefSeq" id="WP_247378232.1">
    <property type="nucleotide sequence ID" value="NZ_JALLGV010000005.1"/>
</dbReference>
<dbReference type="Proteomes" id="UP001597119">
    <property type="component" value="Unassembled WGS sequence"/>
</dbReference>
<organism evidence="4 5">
    <name type="scientific">Halorientalis brevis</name>
    <dbReference type="NCBI Taxonomy" id="1126241"/>
    <lineage>
        <taxon>Archaea</taxon>
        <taxon>Methanobacteriati</taxon>
        <taxon>Methanobacteriota</taxon>
        <taxon>Stenosarchaea group</taxon>
        <taxon>Halobacteria</taxon>
        <taxon>Halobacteriales</taxon>
        <taxon>Haloarculaceae</taxon>
        <taxon>Halorientalis</taxon>
    </lineage>
</organism>
<evidence type="ECO:0000313" key="4">
    <source>
        <dbReference type="EMBL" id="MFD1588607.1"/>
    </source>
</evidence>
<accession>A0ABD6CF84</accession>
<dbReference type="PANTHER" id="PTHR11049">
    <property type="entry name" value="ACYL COENZYME A THIOESTER HYDROLASE"/>
    <property type="match status" value="1"/>
</dbReference>
<evidence type="ECO:0000256" key="1">
    <source>
        <dbReference type="ARBA" id="ARBA00022801"/>
    </source>
</evidence>
<evidence type="ECO:0000313" key="5">
    <source>
        <dbReference type="Proteomes" id="UP001597119"/>
    </source>
</evidence>